<dbReference type="InterPro" id="IPR003710">
    <property type="entry name" value="ApbA"/>
</dbReference>
<dbReference type="SUPFAM" id="SSF48179">
    <property type="entry name" value="6-phosphogluconate dehydrogenase C-terminal domain-like"/>
    <property type="match status" value="1"/>
</dbReference>
<dbReference type="PANTHER" id="PTHR21708:SF30">
    <property type="entry name" value="2-DEHYDROPANTOATE 2-REDUCTASE-RELATED"/>
    <property type="match status" value="1"/>
</dbReference>
<comment type="catalytic activity">
    <reaction evidence="4">
        <text>(R)-pantoate + NADP(+) = 2-dehydropantoate + NADPH + H(+)</text>
        <dbReference type="Rhea" id="RHEA:16233"/>
        <dbReference type="ChEBI" id="CHEBI:11561"/>
        <dbReference type="ChEBI" id="CHEBI:15378"/>
        <dbReference type="ChEBI" id="CHEBI:15980"/>
        <dbReference type="ChEBI" id="CHEBI:57783"/>
        <dbReference type="ChEBI" id="CHEBI:58349"/>
        <dbReference type="EC" id="1.1.1.169"/>
    </reaction>
</comment>
<organism evidence="7 8">
    <name type="scientific">Lophium mytilinum</name>
    <dbReference type="NCBI Taxonomy" id="390894"/>
    <lineage>
        <taxon>Eukaryota</taxon>
        <taxon>Fungi</taxon>
        <taxon>Dikarya</taxon>
        <taxon>Ascomycota</taxon>
        <taxon>Pezizomycotina</taxon>
        <taxon>Dothideomycetes</taxon>
        <taxon>Pleosporomycetidae</taxon>
        <taxon>Mytilinidiales</taxon>
        <taxon>Mytilinidiaceae</taxon>
        <taxon>Lophium</taxon>
    </lineage>
</organism>
<dbReference type="Pfam" id="PF02558">
    <property type="entry name" value="ApbA"/>
    <property type="match status" value="1"/>
</dbReference>
<dbReference type="NCBIfam" id="TIGR00745">
    <property type="entry name" value="apbA_panE"/>
    <property type="match status" value="1"/>
</dbReference>
<dbReference type="Gene3D" id="1.10.1040.10">
    <property type="entry name" value="N-(1-d-carboxylethyl)-l-norvaline Dehydrogenase, domain 2"/>
    <property type="match status" value="1"/>
</dbReference>
<keyword evidence="3 4" id="KW-0560">Oxidoreductase</keyword>
<evidence type="ECO:0000256" key="1">
    <source>
        <dbReference type="ARBA" id="ARBA00007870"/>
    </source>
</evidence>
<dbReference type="Gene3D" id="3.40.50.720">
    <property type="entry name" value="NAD(P)-binding Rossmann-like Domain"/>
    <property type="match status" value="1"/>
</dbReference>
<evidence type="ECO:0000256" key="4">
    <source>
        <dbReference type="RuleBase" id="RU362068"/>
    </source>
</evidence>
<dbReference type="EC" id="1.1.1.169" evidence="4"/>
<feature type="domain" description="Ketopantoate reductase C-terminal" evidence="6">
    <location>
        <begin position="192"/>
        <end position="322"/>
    </location>
</feature>
<accession>A0A6A6QMK5</accession>
<keyword evidence="2 4" id="KW-0521">NADP</keyword>
<proteinExistence type="inferred from homology"/>
<gene>
    <name evidence="7" type="ORF">BU16DRAFT_528798</name>
</gene>
<dbReference type="AlphaFoldDB" id="A0A6A6QMK5"/>
<evidence type="ECO:0000259" key="6">
    <source>
        <dbReference type="Pfam" id="PF08546"/>
    </source>
</evidence>
<dbReference type="OrthoDB" id="3609at2759"/>
<keyword evidence="8" id="KW-1185">Reference proteome</keyword>
<dbReference type="EMBL" id="MU004192">
    <property type="protein sequence ID" value="KAF2493502.1"/>
    <property type="molecule type" value="Genomic_DNA"/>
</dbReference>
<evidence type="ECO:0000313" key="7">
    <source>
        <dbReference type="EMBL" id="KAF2493502.1"/>
    </source>
</evidence>
<evidence type="ECO:0000256" key="2">
    <source>
        <dbReference type="ARBA" id="ARBA00022857"/>
    </source>
</evidence>
<dbReference type="InterPro" id="IPR013328">
    <property type="entry name" value="6PGD_dom2"/>
</dbReference>
<dbReference type="InterPro" id="IPR051402">
    <property type="entry name" value="KPR-Related"/>
</dbReference>
<dbReference type="GO" id="GO:0005737">
    <property type="term" value="C:cytoplasm"/>
    <property type="evidence" value="ECO:0007669"/>
    <property type="project" value="TreeGrafter"/>
</dbReference>
<dbReference type="GO" id="GO:0008677">
    <property type="term" value="F:2-dehydropantoate 2-reductase activity"/>
    <property type="evidence" value="ECO:0007669"/>
    <property type="project" value="UniProtKB-EC"/>
</dbReference>
<dbReference type="InterPro" id="IPR008927">
    <property type="entry name" value="6-PGluconate_DH-like_C_sf"/>
</dbReference>
<comment type="function">
    <text evidence="4">Catalyzes the NADPH-dependent reduction of ketopantoate into pantoic acid.</text>
</comment>
<protein>
    <recommendedName>
        <fullName evidence="4">2-dehydropantoate 2-reductase</fullName>
        <ecNumber evidence="4">1.1.1.169</ecNumber>
    </recommendedName>
    <alternativeName>
        <fullName evidence="4">Ketopantoate reductase</fullName>
    </alternativeName>
</protein>
<evidence type="ECO:0000256" key="3">
    <source>
        <dbReference type="ARBA" id="ARBA00023002"/>
    </source>
</evidence>
<dbReference type="Proteomes" id="UP000799750">
    <property type="component" value="Unassembled WGS sequence"/>
</dbReference>
<name>A0A6A6QMK5_9PEZI</name>
<sequence>MTDRPSVLLFGTGAVGSVYLYLLSKTCDTTAVCRSNYAAAKANGFTIHSPQIFGETLHFTPRVARTCADAITLDDGSPVKPFDYIVICSKVTPNTIPALIAPAVTPSHTVIVLLQNGINIEAEYTTAFPTNPIVSGVVYLPVTQTSPGVIQHGDIERLELGAYPSSASSAPTKRFAELIRAGGGTAEVWEDVQFKRWAKLLVNGSWNPICALTRSSDVRFMASSDGPMATDFVFAVMLEIVAIAKAHGYEKVDEKVATAQLERFKKRIDTSKGVGSEPSMLADVREGRRMEVEAIVGNAVRAAKGKGVECVRLETIYVLAKGLDEAIGRALKGQK</sequence>
<dbReference type="GO" id="GO:0015940">
    <property type="term" value="P:pantothenate biosynthetic process"/>
    <property type="evidence" value="ECO:0007669"/>
    <property type="project" value="InterPro"/>
</dbReference>
<comment type="similarity">
    <text evidence="1 4">Belongs to the ketopantoate reductase family.</text>
</comment>
<dbReference type="InterPro" id="IPR013332">
    <property type="entry name" value="KPR_N"/>
</dbReference>
<dbReference type="FunFam" id="1.10.1040.10:FF:000017">
    <property type="entry name" value="2-dehydropantoate 2-reductase"/>
    <property type="match status" value="1"/>
</dbReference>
<reference evidence="7" key="1">
    <citation type="journal article" date="2020" name="Stud. Mycol.">
        <title>101 Dothideomycetes genomes: a test case for predicting lifestyles and emergence of pathogens.</title>
        <authorList>
            <person name="Haridas S."/>
            <person name="Albert R."/>
            <person name="Binder M."/>
            <person name="Bloem J."/>
            <person name="Labutti K."/>
            <person name="Salamov A."/>
            <person name="Andreopoulos B."/>
            <person name="Baker S."/>
            <person name="Barry K."/>
            <person name="Bills G."/>
            <person name="Bluhm B."/>
            <person name="Cannon C."/>
            <person name="Castanera R."/>
            <person name="Culley D."/>
            <person name="Daum C."/>
            <person name="Ezra D."/>
            <person name="Gonzalez J."/>
            <person name="Henrissat B."/>
            <person name="Kuo A."/>
            <person name="Liang C."/>
            <person name="Lipzen A."/>
            <person name="Lutzoni F."/>
            <person name="Magnuson J."/>
            <person name="Mondo S."/>
            <person name="Nolan M."/>
            <person name="Ohm R."/>
            <person name="Pangilinan J."/>
            <person name="Park H.-J."/>
            <person name="Ramirez L."/>
            <person name="Alfaro M."/>
            <person name="Sun H."/>
            <person name="Tritt A."/>
            <person name="Yoshinaga Y."/>
            <person name="Zwiers L.-H."/>
            <person name="Turgeon B."/>
            <person name="Goodwin S."/>
            <person name="Spatafora J."/>
            <person name="Crous P."/>
            <person name="Grigoriev I."/>
        </authorList>
    </citation>
    <scope>NUCLEOTIDE SEQUENCE</scope>
    <source>
        <strain evidence="7">CBS 269.34</strain>
    </source>
</reference>
<dbReference type="Pfam" id="PF08546">
    <property type="entry name" value="ApbA_C"/>
    <property type="match status" value="1"/>
</dbReference>
<dbReference type="PANTHER" id="PTHR21708">
    <property type="entry name" value="PROBABLE 2-DEHYDROPANTOATE 2-REDUCTASE"/>
    <property type="match status" value="1"/>
</dbReference>
<feature type="domain" description="Ketopantoate reductase N-terminal" evidence="5">
    <location>
        <begin position="8"/>
        <end position="164"/>
    </location>
</feature>
<dbReference type="InterPro" id="IPR013752">
    <property type="entry name" value="KPA_reductase"/>
</dbReference>
<evidence type="ECO:0000313" key="8">
    <source>
        <dbReference type="Proteomes" id="UP000799750"/>
    </source>
</evidence>
<evidence type="ECO:0000259" key="5">
    <source>
        <dbReference type="Pfam" id="PF02558"/>
    </source>
</evidence>